<dbReference type="Proteomes" id="UP001180020">
    <property type="component" value="Unassembled WGS sequence"/>
</dbReference>
<reference evidence="1" key="1">
    <citation type="journal article" date="2023" name="Nat. Commun.">
        <title>Diploid and tetraploid genomes of Acorus and the evolution of monocots.</title>
        <authorList>
            <person name="Ma L."/>
            <person name="Liu K.W."/>
            <person name="Li Z."/>
            <person name="Hsiao Y.Y."/>
            <person name="Qi Y."/>
            <person name="Fu T."/>
            <person name="Tang G.D."/>
            <person name="Zhang D."/>
            <person name="Sun W.H."/>
            <person name="Liu D.K."/>
            <person name="Li Y."/>
            <person name="Chen G.Z."/>
            <person name="Liu X.D."/>
            <person name="Liao X.Y."/>
            <person name="Jiang Y.T."/>
            <person name="Yu X."/>
            <person name="Hao Y."/>
            <person name="Huang J."/>
            <person name="Zhao X.W."/>
            <person name="Ke S."/>
            <person name="Chen Y.Y."/>
            <person name="Wu W.L."/>
            <person name="Hsu J.L."/>
            <person name="Lin Y.F."/>
            <person name="Huang M.D."/>
            <person name="Li C.Y."/>
            <person name="Huang L."/>
            <person name="Wang Z.W."/>
            <person name="Zhao X."/>
            <person name="Zhong W.Y."/>
            <person name="Peng D.H."/>
            <person name="Ahmad S."/>
            <person name="Lan S."/>
            <person name="Zhang J.S."/>
            <person name="Tsai W.C."/>
            <person name="Van de Peer Y."/>
            <person name="Liu Z.J."/>
        </authorList>
    </citation>
    <scope>NUCLEOTIDE SEQUENCE</scope>
    <source>
        <strain evidence="1">CP</strain>
    </source>
</reference>
<evidence type="ECO:0000313" key="1">
    <source>
        <dbReference type="EMBL" id="KAK1306663.1"/>
    </source>
</evidence>
<comment type="caution">
    <text evidence="1">The sequence shown here is derived from an EMBL/GenBank/DDBJ whole genome shotgun (WGS) entry which is preliminary data.</text>
</comment>
<dbReference type="SUPFAM" id="SSF52343">
    <property type="entry name" value="Ferredoxin reductase-like, C-terminal NADP-linked domain"/>
    <property type="match status" value="1"/>
</dbReference>
<sequence>MILKGLPAPGEDALILVCGPPGLMQHVSGEKAKDWTQGELSGLLKKLGYTEEMVYKF</sequence>
<dbReference type="InterPro" id="IPR039261">
    <property type="entry name" value="FNR_nucleotide-bd"/>
</dbReference>
<gene>
    <name evidence="1" type="primary">CBR2</name>
    <name evidence="1" type="ORF">QJS10_CPA10g00398</name>
</gene>
<proteinExistence type="predicted"/>
<dbReference type="AlphaFoldDB" id="A0AAV9E1F3"/>
<reference evidence="1" key="2">
    <citation type="submission" date="2023-06" db="EMBL/GenBank/DDBJ databases">
        <authorList>
            <person name="Ma L."/>
            <person name="Liu K.-W."/>
            <person name="Li Z."/>
            <person name="Hsiao Y.-Y."/>
            <person name="Qi Y."/>
            <person name="Fu T."/>
            <person name="Tang G."/>
            <person name="Zhang D."/>
            <person name="Sun W.-H."/>
            <person name="Liu D.-K."/>
            <person name="Li Y."/>
            <person name="Chen G.-Z."/>
            <person name="Liu X.-D."/>
            <person name="Liao X.-Y."/>
            <person name="Jiang Y.-T."/>
            <person name="Yu X."/>
            <person name="Hao Y."/>
            <person name="Huang J."/>
            <person name="Zhao X.-W."/>
            <person name="Ke S."/>
            <person name="Chen Y.-Y."/>
            <person name="Wu W.-L."/>
            <person name="Hsu J.-L."/>
            <person name="Lin Y.-F."/>
            <person name="Huang M.-D."/>
            <person name="Li C.-Y."/>
            <person name="Huang L."/>
            <person name="Wang Z.-W."/>
            <person name="Zhao X."/>
            <person name="Zhong W.-Y."/>
            <person name="Peng D.-H."/>
            <person name="Ahmad S."/>
            <person name="Lan S."/>
            <person name="Zhang J.-S."/>
            <person name="Tsai W.-C."/>
            <person name="Van De Peer Y."/>
            <person name="Liu Z.-J."/>
        </authorList>
    </citation>
    <scope>NUCLEOTIDE SEQUENCE</scope>
    <source>
        <strain evidence="1">CP</strain>
        <tissue evidence="1">Leaves</tissue>
    </source>
</reference>
<accession>A0AAV9E1F3</accession>
<organism evidence="1 2">
    <name type="scientific">Acorus calamus</name>
    <name type="common">Sweet flag</name>
    <dbReference type="NCBI Taxonomy" id="4465"/>
    <lineage>
        <taxon>Eukaryota</taxon>
        <taxon>Viridiplantae</taxon>
        <taxon>Streptophyta</taxon>
        <taxon>Embryophyta</taxon>
        <taxon>Tracheophyta</taxon>
        <taxon>Spermatophyta</taxon>
        <taxon>Magnoliopsida</taxon>
        <taxon>Liliopsida</taxon>
        <taxon>Acoraceae</taxon>
        <taxon>Acorus</taxon>
    </lineage>
</organism>
<dbReference type="Gene3D" id="3.40.50.80">
    <property type="entry name" value="Nucleotide-binding domain of ferredoxin-NADP reductase (FNR) module"/>
    <property type="match status" value="1"/>
</dbReference>
<dbReference type="EMBL" id="JAUJYO010000010">
    <property type="protein sequence ID" value="KAK1306663.1"/>
    <property type="molecule type" value="Genomic_DNA"/>
</dbReference>
<keyword evidence="2" id="KW-1185">Reference proteome</keyword>
<evidence type="ECO:0000313" key="2">
    <source>
        <dbReference type="Proteomes" id="UP001180020"/>
    </source>
</evidence>
<protein>
    <submittedName>
        <fullName evidence="1">NADH-cytochrome b5 reductase-like protein</fullName>
    </submittedName>
</protein>
<name>A0AAV9E1F3_ACOCL</name>